<feature type="transmembrane region" description="Helical" evidence="5">
    <location>
        <begin position="311"/>
        <end position="332"/>
    </location>
</feature>
<protein>
    <submittedName>
        <fullName evidence="7">Immunoglobulin superfamily member 10</fullName>
    </submittedName>
</protein>
<dbReference type="InterPro" id="IPR003591">
    <property type="entry name" value="Leu-rich_rpt_typical-subtyp"/>
</dbReference>
<dbReference type="SUPFAM" id="SSF52058">
    <property type="entry name" value="L domain-like"/>
    <property type="match status" value="1"/>
</dbReference>
<dbReference type="SMART" id="SM00369">
    <property type="entry name" value="LRR_TYP"/>
    <property type="match status" value="6"/>
</dbReference>
<keyword evidence="1" id="KW-0433">Leucine-rich repeat</keyword>
<keyword evidence="2 6" id="KW-0732">Signal</keyword>
<proteinExistence type="predicted"/>
<gene>
    <name evidence="7" type="primary">IGS10</name>
</gene>
<dbReference type="Gene3D" id="3.80.10.10">
    <property type="entry name" value="Ribonuclease Inhibitor"/>
    <property type="match status" value="1"/>
</dbReference>
<dbReference type="InterPro" id="IPR050541">
    <property type="entry name" value="LRR_TM_domain-containing"/>
</dbReference>
<dbReference type="PROSITE" id="PS51450">
    <property type="entry name" value="LRR"/>
    <property type="match status" value="2"/>
</dbReference>
<dbReference type="GO" id="GO:0005886">
    <property type="term" value="C:plasma membrane"/>
    <property type="evidence" value="ECO:0007669"/>
    <property type="project" value="TreeGrafter"/>
</dbReference>
<evidence type="ECO:0000256" key="6">
    <source>
        <dbReference type="SAM" id="SignalP"/>
    </source>
</evidence>
<dbReference type="EMBL" id="GALX01004538">
    <property type="protein sequence ID" value="JAB63928.1"/>
    <property type="molecule type" value="Transcribed_RNA"/>
</dbReference>
<evidence type="ECO:0000256" key="3">
    <source>
        <dbReference type="ARBA" id="ARBA00022737"/>
    </source>
</evidence>
<feature type="signal peptide" evidence="6">
    <location>
        <begin position="1"/>
        <end position="18"/>
    </location>
</feature>
<feature type="chain" id="PRO_5004734495" evidence="6">
    <location>
        <begin position="19"/>
        <end position="451"/>
    </location>
</feature>
<dbReference type="PANTHER" id="PTHR24369">
    <property type="entry name" value="ANTIGEN BSP, PUTATIVE-RELATED"/>
    <property type="match status" value="1"/>
</dbReference>
<dbReference type="AlphaFoldDB" id="V5GUP2"/>
<name>V5GUP2_ANOGL</name>
<dbReference type="InterPro" id="IPR032675">
    <property type="entry name" value="LRR_dom_sf"/>
</dbReference>
<evidence type="ECO:0000256" key="4">
    <source>
        <dbReference type="SAM" id="MobiDB-lite"/>
    </source>
</evidence>
<feature type="compositionally biased region" description="Polar residues" evidence="4">
    <location>
        <begin position="395"/>
        <end position="412"/>
    </location>
</feature>
<keyword evidence="5" id="KW-0472">Membrane</keyword>
<keyword evidence="5" id="KW-1133">Transmembrane helix</keyword>
<evidence type="ECO:0000256" key="1">
    <source>
        <dbReference type="ARBA" id="ARBA00022614"/>
    </source>
</evidence>
<feature type="region of interest" description="Disordered" evidence="4">
    <location>
        <begin position="395"/>
        <end position="425"/>
    </location>
</feature>
<keyword evidence="5" id="KW-0812">Transmembrane</keyword>
<sequence>MFAKYVICVFLLLYAAEAKPREIKCPDYCKCDIIETLRRATCQNKKLYSIEIDIPPQAEVLDLSYNQISELGSHIFLEIGLTNLKLLNLSHNKVSQIHLNGFEGLAKLRTLDLSYNMLRYFTDQWFVSLNSLQELYLKGNNLKSINEEPRLNLKHLRVLDLGNCAITALNPGIFQKLPNLQVLDISENYLLTLDVEVIASLTNLNTLLVNDNNFDCRDIRMTRLRNYTRTKGISYKDPCSKNKKKKTEQFERMMAIGSQAPEKNVWIYDEDEEGMKNVKVVEVCGGGTNQSVSFMGATDNVLMEIMGMSPILSVVIIFAFGIFLGLILGCSIELRPKSQEELDDIHLPDGMIASRARSMSIGSRLAMAGQTSESIPLTRQHSLGSKSTALMRQNSIGSKSLGRQNSTASNFRPRSKSGGSRKVMREDRNVLLLHDAGMSDSTPVIARKTYL</sequence>
<keyword evidence="3" id="KW-0677">Repeat</keyword>
<accession>V5GUP2</accession>
<dbReference type="Pfam" id="PF13855">
    <property type="entry name" value="LRR_8"/>
    <property type="match status" value="2"/>
</dbReference>
<reference evidence="7" key="1">
    <citation type="submission" date="2013-07" db="EMBL/GenBank/DDBJ databases">
        <title>Midgut Transcriptome Profiling of Anoplphora glabripennis, a Lignocellulose Degrading, Wood-Boring Cerambycid.</title>
        <authorList>
            <person name="Scully E.D."/>
            <person name="Hoover K."/>
            <person name="Carlson J.E."/>
            <person name="Tien M."/>
            <person name="Geib S.M."/>
        </authorList>
    </citation>
    <scope>NUCLEOTIDE SEQUENCE</scope>
</reference>
<evidence type="ECO:0000256" key="2">
    <source>
        <dbReference type="ARBA" id="ARBA00022729"/>
    </source>
</evidence>
<evidence type="ECO:0000256" key="5">
    <source>
        <dbReference type="SAM" id="Phobius"/>
    </source>
</evidence>
<organism evidence="7">
    <name type="scientific">Anoplophora glabripennis</name>
    <name type="common">Asian longhorn beetle</name>
    <name type="synonym">Anoplophora nobilis</name>
    <dbReference type="NCBI Taxonomy" id="217634"/>
    <lineage>
        <taxon>Eukaryota</taxon>
        <taxon>Metazoa</taxon>
        <taxon>Ecdysozoa</taxon>
        <taxon>Arthropoda</taxon>
        <taxon>Hexapoda</taxon>
        <taxon>Insecta</taxon>
        <taxon>Pterygota</taxon>
        <taxon>Neoptera</taxon>
        <taxon>Endopterygota</taxon>
        <taxon>Coleoptera</taxon>
        <taxon>Polyphaga</taxon>
        <taxon>Cucujiformia</taxon>
        <taxon>Chrysomeloidea</taxon>
        <taxon>Cerambycidae</taxon>
        <taxon>Lamiinae</taxon>
        <taxon>Lamiini</taxon>
        <taxon>Anoplophora</taxon>
    </lineage>
</organism>
<dbReference type="InterPro" id="IPR001611">
    <property type="entry name" value="Leu-rich_rpt"/>
</dbReference>
<dbReference type="PANTHER" id="PTHR24369:SF210">
    <property type="entry name" value="CHAOPTIN-RELATED"/>
    <property type="match status" value="1"/>
</dbReference>
<evidence type="ECO:0000313" key="7">
    <source>
        <dbReference type="EMBL" id="JAB63928.1"/>
    </source>
</evidence>